<evidence type="ECO:0000313" key="2">
    <source>
        <dbReference type="Proteomes" id="UP000823775"/>
    </source>
</evidence>
<protein>
    <submittedName>
        <fullName evidence="1">Uncharacterized protein</fullName>
    </submittedName>
</protein>
<dbReference type="Proteomes" id="UP000823775">
    <property type="component" value="Unassembled WGS sequence"/>
</dbReference>
<evidence type="ECO:0000313" key="1">
    <source>
        <dbReference type="EMBL" id="MCD9638065.1"/>
    </source>
</evidence>
<comment type="caution">
    <text evidence="1">The sequence shown here is derived from an EMBL/GenBank/DDBJ whole genome shotgun (WGS) entry which is preliminary data.</text>
</comment>
<gene>
    <name evidence="1" type="ORF">HAX54_021770</name>
</gene>
<reference evidence="1 2" key="1">
    <citation type="journal article" date="2021" name="BMC Genomics">
        <title>Datura genome reveals duplications of psychoactive alkaloid biosynthetic genes and high mutation rate following tissue culture.</title>
        <authorList>
            <person name="Rajewski A."/>
            <person name="Carter-House D."/>
            <person name="Stajich J."/>
            <person name="Litt A."/>
        </authorList>
    </citation>
    <scope>NUCLEOTIDE SEQUENCE [LARGE SCALE GENOMIC DNA]</scope>
    <source>
        <strain evidence="1">AR-01</strain>
    </source>
</reference>
<dbReference type="EMBL" id="JACEIK010002611">
    <property type="protein sequence ID" value="MCD9638065.1"/>
    <property type="molecule type" value="Genomic_DNA"/>
</dbReference>
<proteinExistence type="predicted"/>
<accession>A0ABS8UVB1</accession>
<keyword evidence="2" id="KW-1185">Reference proteome</keyword>
<name>A0ABS8UVB1_DATST</name>
<organism evidence="1 2">
    <name type="scientific">Datura stramonium</name>
    <name type="common">Jimsonweed</name>
    <name type="synonym">Common thornapple</name>
    <dbReference type="NCBI Taxonomy" id="4076"/>
    <lineage>
        <taxon>Eukaryota</taxon>
        <taxon>Viridiplantae</taxon>
        <taxon>Streptophyta</taxon>
        <taxon>Embryophyta</taxon>
        <taxon>Tracheophyta</taxon>
        <taxon>Spermatophyta</taxon>
        <taxon>Magnoliopsida</taxon>
        <taxon>eudicotyledons</taxon>
        <taxon>Gunneridae</taxon>
        <taxon>Pentapetalae</taxon>
        <taxon>asterids</taxon>
        <taxon>lamiids</taxon>
        <taxon>Solanales</taxon>
        <taxon>Solanaceae</taxon>
        <taxon>Solanoideae</taxon>
        <taxon>Datureae</taxon>
        <taxon>Datura</taxon>
    </lineage>
</organism>
<sequence>MQCRMAYELERNAMSRASLIIILRALTKSRTRLVRPVQSTHDFRMSIGWFSASSLSLHYESYHGVTTRDALSYPEILHL</sequence>